<sequence>MDPFSAPSIAFSDNTSSDTPPSHPSAEPVRTKRKPIPRKGHKKSRKGCFACKKRKVKCTEQLPQCAQCERLDLDCEYPTMRYQKANEKTAVTTTTQRTGPLMPAPTNALRTTSTTFSMNDMRFFSHFLLTAYPSLPLNGDQIWMDAAQMAHQYEPLMHAMLALGAAHLTLCTASNFSSQALSHRINAIQGINKMLSRTSFTTADGDAAMGTLLALVFQSTLMPEGMLDFAAMVRGCYVLTAKGVVNLHESSFRSFTRDEHISTFTEMMTGASVSIHNYTKPDSLLASVRALAPLCKTINELEYVAGIQKVLQLCAENSITAYAYFSGLYSRFGQMSNEEFASFTDPRNYTAQIILANFFLIDHCIGEAISSDAERAVNFRKHVVLIWIEQVAASLPPDLKPYMEWTLDFTRRMIKDSGPDLPSHWPDDPLQATTTALVQSGSGFFLAPTADESTPGSLDVRLRGPRPGELPPMLLPTYDFNARMAEMADQSRVYGPSEPEMTGEQIFEFWKNTGIVI</sequence>
<dbReference type="PROSITE" id="PS50048">
    <property type="entry name" value="ZN2_CY6_FUNGAL_2"/>
    <property type="match status" value="1"/>
</dbReference>
<evidence type="ECO:0000313" key="5">
    <source>
        <dbReference type="Proteomes" id="UP000813385"/>
    </source>
</evidence>
<dbReference type="GO" id="GO:0008270">
    <property type="term" value="F:zinc ion binding"/>
    <property type="evidence" value="ECO:0007669"/>
    <property type="project" value="InterPro"/>
</dbReference>
<feature type="compositionally biased region" description="Polar residues" evidence="2">
    <location>
        <begin position="89"/>
        <end position="98"/>
    </location>
</feature>
<feature type="compositionally biased region" description="Polar residues" evidence="2">
    <location>
        <begin position="11"/>
        <end position="20"/>
    </location>
</feature>
<dbReference type="Proteomes" id="UP000813385">
    <property type="component" value="Unassembled WGS sequence"/>
</dbReference>
<proteinExistence type="predicted"/>
<name>A0A8K0X555_9PEZI</name>
<dbReference type="CDD" id="cd00067">
    <property type="entry name" value="GAL4"/>
    <property type="match status" value="1"/>
</dbReference>
<dbReference type="OrthoDB" id="416217at2759"/>
<organism evidence="4 5">
    <name type="scientific">Plectosphaerella cucumerina</name>
    <dbReference type="NCBI Taxonomy" id="40658"/>
    <lineage>
        <taxon>Eukaryota</taxon>
        <taxon>Fungi</taxon>
        <taxon>Dikarya</taxon>
        <taxon>Ascomycota</taxon>
        <taxon>Pezizomycotina</taxon>
        <taxon>Sordariomycetes</taxon>
        <taxon>Hypocreomycetidae</taxon>
        <taxon>Glomerellales</taxon>
        <taxon>Plectosphaerellaceae</taxon>
        <taxon>Plectosphaerella</taxon>
    </lineage>
</organism>
<evidence type="ECO:0000313" key="4">
    <source>
        <dbReference type="EMBL" id="KAH7367497.1"/>
    </source>
</evidence>
<dbReference type="GO" id="GO:0000981">
    <property type="term" value="F:DNA-binding transcription factor activity, RNA polymerase II-specific"/>
    <property type="evidence" value="ECO:0007669"/>
    <property type="project" value="InterPro"/>
</dbReference>
<dbReference type="InterPro" id="IPR021858">
    <property type="entry name" value="Fun_TF"/>
</dbReference>
<evidence type="ECO:0000259" key="3">
    <source>
        <dbReference type="PROSITE" id="PS50048"/>
    </source>
</evidence>
<feature type="domain" description="Zn(2)-C6 fungal-type" evidence="3">
    <location>
        <begin position="47"/>
        <end position="77"/>
    </location>
</feature>
<feature type="region of interest" description="Disordered" evidence="2">
    <location>
        <begin position="87"/>
        <end position="107"/>
    </location>
</feature>
<evidence type="ECO:0000256" key="1">
    <source>
        <dbReference type="ARBA" id="ARBA00023242"/>
    </source>
</evidence>
<feature type="compositionally biased region" description="Basic residues" evidence="2">
    <location>
        <begin position="31"/>
        <end position="43"/>
    </location>
</feature>
<reference evidence="4" key="1">
    <citation type="journal article" date="2021" name="Nat. Commun.">
        <title>Genetic determinants of endophytism in the Arabidopsis root mycobiome.</title>
        <authorList>
            <person name="Mesny F."/>
            <person name="Miyauchi S."/>
            <person name="Thiergart T."/>
            <person name="Pickel B."/>
            <person name="Atanasova L."/>
            <person name="Karlsson M."/>
            <person name="Huettel B."/>
            <person name="Barry K.W."/>
            <person name="Haridas S."/>
            <person name="Chen C."/>
            <person name="Bauer D."/>
            <person name="Andreopoulos W."/>
            <person name="Pangilinan J."/>
            <person name="LaButti K."/>
            <person name="Riley R."/>
            <person name="Lipzen A."/>
            <person name="Clum A."/>
            <person name="Drula E."/>
            <person name="Henrissat B."/>
            <person name="Kohler A."/>
            <person name="Grigoriev I.V."/>
            <person name="Martin F.M."/>
            <person name="Hacquard S."/>
        </authorList>
    </citation>
    <scope>NUCLEOTIDE SEQUENCE</scope>
    <source>
        <strain evidence="4">MPI-CAGE-AT-0016</strain>
    </source>
</reference>
<dbReference type="EMBL" id="JAGPXD010000002">
    <property type="protein sequence ID" value="KAH7367497.1"/>
    <property type="molecule type" value="Genomic_DNA"/>
</dbReference>
<dbReference type="Pfam" id="PF11951">
    <property type="entry name" value="Fungal_trans_2"/>
    <property type="match status" value="1"/>
</dbReference>
<comment type="caution">
    <text evidence="4">The sequence shown here is derived from an EMBL/GenBank/DDBJ whole genome shotgun (WGS) entry which is preliminary data.</text>
</comment>
<gene>
    <name evidence="4" type="ORF">B0T11DRAFT_54228</name>
</gene>
<dbReference type="InterPro" id="IPR052400">
    <property type="entry name" value="Zn2-C6_fungal_TF"/>
</dbReference>
<dbReference type="SMART" id="SM00066">
    <property type="entry name" value="GAL4"/>
    <property type="match status" value="1"/>
</dbReference>
<dbReference type="Gene3D" id="4.10.240.10">
    <property type="entry name" value="Zn(2)-C6 fungal-type DNA-binding domain"/>
    <property type="match status" value="1"/>
</dbReference>
<dbReference type="SUPFAM" id="SSF57701">
    <property type="entry name" value="Zn2/Cys6 DNA-binding domain"/>
    <property type="match status" value="1"/>
</dbReference>
<dbReference type="PROSITE" id="PS00463">
    <property type="entry name" value="ZN2_CY6_FUNGAL_1"/>
    <property type="match status" value="1"/>
</dbReference>
<feature type="region of interest" description="Disordered" evidence="2">
    <location>
        <begin position="1"/>
        <end position="43"/>
    </location>
</feature>
<dbReference type="InterPro" id="IPR036864">
    <property type="entry name" value="Zn2-C6_fun-type_DNA-bd_sf"/>
</dbReference>
<evidence type="ECO:0000256" key="2">
    <source>
        <dbReference type="SAM" id="MobiDB-lite"/>
    </source>
</evidence>
<dbReference type="InterPro" id="IPR001138">
    <property type="entry name" value="Zn2Cys6_DnaBD"/>
</dbReference>
<dbReference type="PANTHER" id="PTHR47657">
    <property type="entry name" value="STEROL REGULATORY ELEMENT-BINDING PROTEIN ECM22"/>
    <property type="match status" value="1"/>
</dbReference>
<dbReference type="AlphaFoldDB" id="A0A8K0X555"/>
<accession>A0A8K0X555</accession>
<dbReference type="Pfam" id="PF00172">
    <property type="entry name" value="Zn_clus"/>
    <property type="match status" value="1"/>
</dbReference>
<protein>
    <recommendedName>
        <fullName evidence="3">Zn(2)-C6 fungal-type domain-containing protein</fullName>
    </recommendedName>
</protein>
<dbReference type="PANTHER" id="PTHR47657:SF7">
    <property type="entry name" value="STEROL REGULATORY ELEMENT-BINDING PROTEIN ECM22"/>
    <property type="match status" value="1"/>
</dbReference>
<keyword evidence="1" id="KW-0539">Nucleus</keyword>
<keyword evidence="5" id="KW-1185">Reference proteome</keyword>